<evidence type="ECO:0000313" key="5">
    <source>
        <dbReference type="EMBL" id="PFG40600.1"/>
    </source>
</evidence>
<evidence type="ECO:0000256" key="3">
    <source>
        <dbReference type="SAM" id="MobiDB-lite"/>
    </source>
</evidence>
<dbReference type="SUPFAM" id="SSF55073">
    <property type="entry name" value="Nucleotide cyclase"/>
    <property type="match status" value="1"/>
</dbReference>
<dbReference type="GO" id="GO:0009190">
    <property type="term" value="P:cyclic nucleotide biosynthetic process"/>
    <property type="evidence" value="ECO:0007669"/>
    <property type="project" value="InterPro"/>
</dbReference>
<keyword evidence="2" id="KW-0067">ATP-binding</keyword>
<dbReference type="PROSITE" id="PS50125">
    <property type="entry name" value="GUANYLATE_CYCLASE_2"/>
    <property type="match status" value="1"/>
</dbReference>
<dbReference type="CDD" id="cd07302">
    <property type="entry name" value="CHD"/>
    <property type="match status" value="1"/>
</dbReference>
<dbReference type="Pfam" id="PF00211">
    <property type="entry name" value="Guanylate_cyc"/>
    <property type="match status" value="1"/>
</dbReference>
<name>A0A2A9EQS0_9MICO</name>
<dbReference type="Gene3D" id="3.30.70.1230">
    <property type="entry name" value="Nucleotide cyclase"/>
    <property type="match status" value="1"/>
</dbReference>
<feature type="domain" description="Guanylate cyclase" evidence="4">
    <location>
        <begin position="57"/>
        <end position="184"/>
    </location>
</feature>
<proteinExistence type="predicted"/>
<keyword evidence="6" id="KW-1185">Reference proteome</keyword>
<dbReference type="InterPro" id="IPR029787">
    <property type="entry name" value="Nucleotide_cyclase"/>
</dbReference>
<dbReference type="GO" id="GO:0005737">
    <property type="term" value="C:cytoplasm"/>
    <property type="evidence" value="ECO:0007669"/>
    <property type="project" value="TreeGrafter"/>
</dbReference>
<dbReference type="OrthoDB" id="3691954at2"/>
<keyword evidence="1" id="KW-0547">Nucleotide-binding</keyword>
<feature type="region of interest" description="Disordered" evidence="3">
    <location>
        <begin position="814"/>
        <end position="848"/>
    </location>
</feature>
<evidence type="ECO:0000256" key="1">
    <source>
        <dbReference type="ARBA" id="ARBA00022741"/>
    </source>
</evidence>
<dbReference type="GO" id="GO:0005524">
    <property type="term" value="F:ATP binding"/>
    <property type="evidence" value="ECO:0007669"/>
    <property type="project" value="UniProtKB-KW"/>
</dbReference>
<feature type="region of interest" description="Disordered" evidence="3">
    <location>
        <begin position="356"/>
        <end position="384"/>
    </location>
</feature>
<dbReference type="InterPro" id="IPR027417">
    <property type="entry name" value="P-loop_NTPase"/>
</dbReference>
<evidence type="ECO:0000313" key="6">
    <source>
        <dbReference type="Proteomes" id="UP000222106"/>
    </source>
</evidence>
<protein>
    <submittedName>
        <fullName evidence="5">Class 3 adenylate cyclase</fullName>
    </submittedName>
</protein>
<dbReference type="SMART" id="SM00044">
    <property type="entry name" value="CYCc"/>
    <property type="match status" value="1"/>
</dbReference>
<dbReference type="GO" id="GO:0004016">
    <property type="term" value="F:adenylate cyclase activity"/>
    <property type="evidence" value="ECO:0007669"/>
    <property type="project" value="TreeGrafter"/>
</dbReference>
<reference evidence="5 6" key="1">
    <citation type="submission" date="2017-10" db="EMBL/GenBank/DDBJ databases">
        <title>Sequencing the genomes of 1000 actinobacteria strains.</title>
        <authorList>
            <person name="Klenk H.-P."/>
        </authorList>
    </citation>
    <scope>NUCLEOTIDE SEQUENCE [LARGE SCALE GENOMIC DNA]</scope>
    <source>
        <strain evidence="5 6">DSM 21838</strain>
    </source>
</reference>
<dbReference type="AlphaFoldDB" id="A0A2A9EQS0"/>
<sequence length="1217" mass="125046">MPFPCVRRTPPWWQRQCLPSSREPVPPGTKTASVPRRGGRRRHYRSLVGGVARRVVSVVFADLVGFTALSERLDAEDVARIQDEFFARATAALQEHGGVVEKYIGDAVMATFGVALASDDDAVRAVRAATELRNAARRTEAPLGLVAGTLDLRVGVNTGEVVVSRVGDGWRVTGDVVNTAARLQAAASPGEVLLGPETAFGVAHAFALEPAGEVTLRGKAQPVSVWRPVGRHAVARRGLAALGLHAPTLGRGRILEDLLGRLAPADVPGPGAARRRAVLVVAPPGVGKSRLAEEVCLRAAAAGHPTLVARAGGATGGTAGGYGAVAQLVRGALAVTGAGSTAEAATAAGAACSAGHAGPAGSAASAPPAGPGGQDGVAAWPEGKGFGAEHARTAAGHVRALLDGRTLTAEPADLFTSWVSVLDAVPGPEPLWVVEDVHAAGPDLRAFLAHVLTDPGRGLVVLTARPDASLTDAGPLATVPVLHLAALDGHDTEALVHSLVGPGAVPERYVRGIVRVSGGNPLFVEELLRSWILGGVLRPREGGWVFDGELEPALPTTVHAIYQAQLDRLAPGSRAVVERGSVPGTTFPSAALPALGVDDASPALDALTRAGLLSGPHDGLVLDTSYSYRHALLRDTAYASLARGQRAQLHARFAEWVRERGPAELVGLHLALALDSLPGTAADLDGRQPGDVADEAARWLERAAAEQLVPAPQRAAELLGKALDVAPGAPGLVRLRRTLARAEALRRSGRLADAMVTFRDGGTLAREVGAPAGLAEAALGYENALFASRLPRETWGEDGLVLLRAALESGQVDGAEGTENLGAPLPGGGTPPHAGSPAGAAASTRTGAASGTRAEVRLLAALGRALVYSGRRGEGVAAAAEAVRLAEAAGDAAAVAECSLAQRAGLASPAHLGERLAGLDRAVAAAALTDDGELQLEAARLQLVDALEAGDVALAGEAQRRATELATHLGRPLYLWYPPMWEAMHALLAGSYAAAPGLIDAFSEQAHRSHYADAGMVRTIQLLELQLMTGGAPQAVAEVEALAEEAPDRWSFAVAVVHARAGDAVAARRALDRYTRADLKNVADDLSRSTTLAYLAEAATAVGTPQECRGVAQLLQPWSGHVVVLGSGALCLGAADHFLGVALRAAGETDAAVRHLRAAVEQNDALGAAGRAAWSRAELGRTMRGDGRPGATELLRRARADAVALGLAPLGRALEQG</sequence>
<organism evidence="5 6">
    <name type="scientific">Georgenia soli</name>
    <dbReference type="NCBI Taxonomy" id="638953"/>
    <lineage>
        <taxon>Bacteria</taxon>
        <taxon>Bacillati</taxon>
        <taxon>Actinomycetota</taxon>
        <taxon>Actinomycetes</taxon>
        <taxon>Micrococcales</taxon>
        <taxon>Bogoriellaceae</taxon>
        <taxon>Georgenia</taxon>
    </lineage>
</organism>
<evidence type="ECO:0000256" key="2">
    <source>
        <dbReference type="ARBA" id="ARBA00022840"/>
    </source>
</evidence>
<accession>A0A2A9EQS0</accession>
<comment type="caution">
    <text evidence="5">The sequence shown here is derived from an EMBL/GenBank/DDBJ whole genome shotgun (WGS) entry which is preliminary data.</text>
</comment>
<dbReference type="PANTHER" id="PTHR16305:SF28">
    <property type="entry name" value="GUANYLATE CYCLASE DOMAIN-CONTAINING PROTEIN"/>
    <property type="match status" value="1"/>
</dbReference>
<feature type="region of interest" description="Disordered" evidence="3">
    <location>
        <begin position="17"/>
        <end position="39"/>
    </location>
</feature>
<feature type="compositionally biased region" description="Low complexity" evidence="3">
    <location>
        <begin position="356"/>
        <end position="367"/>
    </location>
</feature>
<evidence type="ECO:0000259" key="4">
    <source>
        <dbReference type="PROSITE" id="PS50125"/>
    </source>
</evidence>
<dbReference type="PANTHER" id="PTHR16305">
    <property type="entry name" value="TESTICULAR SOLUBLE ADENYLYL CYCLASE"/>
    <property type="match status" value="1"/>
</dbReference>
<dbReference type="EMBL" id="PDJI01000004">
    <property type="protein sequence ID" value="PFG40600.1"/>
    <property type="molecule type" value="Genomic_DNA"/>
</dbReference>
<dbReference type="GO" id="GO:0035556">
    <property type="term" value="P:intracellular signal transduction"/>
    <property type="evidence" value="ECO:0007669"/>
    <property type="project" value="InterPro"/>
</dbReference>
<dbReference type="SUPFAM" id="SSF52540">
    <property type="entry name" value="P-loop containing nucleoside triphosphate hydrolases"/>
    <property type="match status" value="1"/>
</dbReference>
<dbReference type="Proteomes" id="UP000222106">
    <property type="component" value="Unassembled WGS sequence"/>
</dbReference>
<dbReference type="InterPro" id="IPR001054">
    <property type="entry name" value="A/G_cyclase"/>
</dbReference>
<gene>
    <name evidence="5" type="ORF">ATJ97_3130</name>
</gene>
<feature type="compositionally biased region" description="Low complexity" evidence="3">
    <location>
        <begin position="831"/>
        <end position="848"/>
    </location>
</feature>